<dbReference type="RefSeq" id="XP_033459644.1">
    <property type="nucleotide sequence ID" value="XM_033600449.1"/>
</dbReference>
<proteinExistence type="inferred from homology"/>
<dbReference type="PANTHER" id="PTHR24287:SF1">
    <property type="entry name" value="P450, PUTATIVE (EUROFUNG)-RELATED"/>
    <property type="match status" value="1"/>
</dbReference>
<dbReference type="InterPro" id="IPR036396">
    <property type="entry name" value="Cyt_P450_sf"/>
</dbReference>
<dbReference type="PRINTS" id="PR00463">
    <property type="entry name" value="EP450I"/>
</dbReference>
<keyword evidence="4 8" id="KW-0479">Metal-binding</keyword>
<evidence type="ECO:0000313" key="10">
    <source>
        <dbReference type="Proteomes" id="UP000504637"/>
    </source>
</evidence>
<dbReference type="InterPro" id="IPR017972">
    <property type="entry name" value="Cyt_P450_CS"/>
</dbReference>
<dbReference type="GO" id="GO:0016705">
    <property type="term" value="F:oxidoreductase activity, acting on paired donors, with incorporation or reduction of molecular oxygen"/>
    <property type="evidence" value="ECO:0007669"/>
    <property type="project" value="InterPro"/>
</dbReference>
<dbReference type="GO" id="GO:0020037">
    <property type="term" value="F:heme binding"/>
    <property type="evidence" value="ECO:0007669"/>
    <property type="project" value="InterPro"/>
</dbReference>
<comment type="similarity">
    <text evidence="2 9">Belongs to the cytochrome P450 family.</text>
</comment>
<organism evidence="11">
    <name type="scientific">Dissoconium aciculare CBS 342.82</name>
    <dbReference type="NCBI Taxonomy" id="1314786"/>
    <lineage>
        <taxon>Eukaryota</taxon>
        <taxon>Fungi</taxon>
        <taxon>Dikarya</taxon>
        <taxon>Ascomycota</taxon>
        <taxon>Pezizomycotina</taxon>
        <taxon>Dothideomycetes</taxon>
        <taxon>Dothideomycetidae</taxon>
        <taxon>Mycosphaerellales</taxon>
        <taxon>Dissoconiaceae</taxon>
        <taxon>Dissoconium</taxon>
    </lineage>
</organism>
<comment type="cofactor">
    <cofactor evidence="1 8">
        <name>heme</name>
        <dbReference type="ChEBI" id="CHEBI:30413"/>
    </cofactor>
</comment>
<evidence type="ECO:0000256" key="9">
    <source>
        <dbReference type="RuleBase" id="RU000461"/>
    </source>
</evidence>
<feature type="non-terminal residue" evidence="11">
    <location>
        <position position="1"/>
    </location>
</feature>
<keyword evidence="3 8" id="KW-0349">Heme</keyword>
<evidence type="ECO:0000256" key="3">
    <source>
        <dbReference type="ARBA" id="ARBA00022617"/>
    </source>
</evidence>
<reference evidence="11" key="3">
    <citation type="submission" date="2025-08" db="UniProtKB">
        <authorList>
            <consortium name="RefSeq"/>
        </authorList>
    </citation>
    <scope>IDENTIFICATION</scope>
    <source>
        <strain evidence="11">CBS 342.82</strain>
    </source>
</reference>
<dbReference type="GeneID" id="54358249"/>
<protein>
    <submittedName>
        <fullName evidence="11">Cytochrome P450</fullName>
    </submittedName>
</protein>
<keyword evidence="5 9" id="KW-0560">Oxidoreductase</keyword>
<evidence type="ECO:0000256" key="7">
    <source>
        <dbReference type="ARBA" id="ARBA00023033"/>
    </source>
</evidence>
<feature type="binding site" description="axial binding residue" evidence="8">
    <location>
        <position position="394"/>
    </location>
    <ligand>
        <name>heme</name>
        <dbReference type="ChEBI" id="CHEBI:30413"/>
    </ligand>
    <ligandPart>
        <name>Fe</name>
        <dbReference type="ChEBI" id="CHEBI:18248"/>
    </ligandPart>
</feature>
<dbReference type="SUPFAM" id="SSF48264">
    <property type="entry name" value="Cytochrome P450"/>
    <property type="match status" value="1"/>
</dbReference>
<dbReference type="AlphaFoldDB" id="A0A6J3M3Y6"/>
<keyword evidence="10" id="KW-1185">Reference proteome</keyword>
<dbReference type="GO" id="GO:0004497">
    <property type="term" value="F:monooxygenase activity"/>
    <property type="evidence" value="ECO:0007669"/>
    <property type="project" value="UniProtKB-KW"/>
</dbReference>
<sequence>KVVHTTNPANAHAIMVTNFADWGPTPRRSETLYPLAPEALGTTDGPAWVHNRKMVMKHVGTFRVKDTRSNEATIQLLFDAIGGDDVAAADSPSAGWTREVDLMDLFLRMALDMTTEYLLGTSFGSQENGIRDRSGGGTAAAGTGHQRRKKYGLMWEQAFEIAREYMSWRAKLGSKAWMADSPRYRQACNALNAFIDELILRAIDGTAKSDVDDAAAAVRFGLVGNLVRERGADPVKIRDFVIDILIAGQNMTGVMASWIFARLQVHEGWYPRVREEVLRSFGTESEPRLPLTWDHLRACKDLQNVIQECLRLYPLLPAIGRSAKQDTVLPTGGGPDGTQPIAVPKGAAATINLYIMHRRRDIWGEDAWEFNPDRWTGRKVGKGFAPFGAGPRLCVGMQLSMGELSYLIARMMQRFDRIEPVPGANNLDKGYHILVAPKHGVKVRLHRA</sequence>
<keyword evidence="6 8" id="KW-0408">Iron</keyword>
<dbReference type="InterPro" id="IPR001128">
    <property type="entry name" value="Cyt_P450"/>
</dbReference>
<name>A0A6J3M3Y6_9PEZI</name>
<reference evidence="11" key="1">
    <citation type="submission" date="2020-01" db="EMBL/GenBank/DDBJ databases">
        <authorList>
            <consortium name="DOE Joint Genome Institute"/>
            <person name="Haridas S."/>
            <person name="Albert R."/>
            <person name="Binder M."/>
            <person name="Bloem J."/>
            <person name="Labutti K."/>
            <person name="Salamov A."/>
            <person name="Andreopoulos B."/>
            <person name="Baker S.E."/>
            <person name="Barry K."/>
            <person name="Bills G."/>
            <person name="Bluhm B.H."/>
            <person name="Cannon C."/>
            <person name="Castanera R."/>
            <person name="Culley D.E."/>
            <person name="Daum C."/>
            <person name="Ezra D."/>
            <person name="Gonzalez J.B."/>
            <person name="Henrissat B."/>
            <person name="Kuo A."/>
            <person name="Liang C."/>
            <person name="Lipzen A."/>
            <person name="Lutzoni F."/>
            <person name="Magnuson J."/>
            <person name="Mondo S."/>
            <person name="Nolan M."/>
            <person name="Ohm R."/>
            <person name="Pangilinan J."/>
            <person name="Park H.-J."/>
            <person name="Ramirez L."/>
            <person name="Alfaro M."/>
            <person name="Sun H."/>
            <person name="Tritt A."/>
            <person name="Yoshinaga Y."/>
            <person name="Zwiers L.-H."/>
            <person name="Turgeon B.G."/>
            <person name="Goodwin S.B."/>
            <person name="Spatafora J.W."/>
            <person name="Crous P.W."/>
            <person name="Grigoriev I.V."/>
        </authorList>
    </citation>
    <scope>NUCLEOTIDE SEQUENCE</scope>
    <source>
        <strain evidence="11">CBS 342.82</strain>
    </source>
</reference>
<evidence type="ECO:0000256" key="4">
    <source>
        <dbReference type="ARBA" id="ARBA00022723"/>
    </source>
</evidence>
<dbReference type="Gene3D" id="1.10.630.10">
    <property type="entry name" value="Cytochrome P450"/>
    <property type="match status" value="1"/>
</dbReference>
<dbReference type="Pfam" id="PF00067">
    <property type="entry name" value="p450"/>
    <property type="match status" value="1"/>
</dbReference>
<evidence type="ECO:0000256" key="1">
    <source>
        <dbReference type="ARBA" id="ARBA00001971"/>
    </source>
</evidence>
<evidence type="ECO:0000256" key="8">
    <source>
        <dbReference type="PIRSR" id="PIRSR602401-1"/>
    </source>
</evidence>
<accession>A0A6J3M3Y6</accession>
<dbReference type="OrthoDB" id="1470350at2759"/>
<dbReference type="PRINTS" id="PR00385">
    <property type="entry name" value="P450"/>
</dbReference>
<evidence type="ECO:0000256" key="5">
    <source>
        <dbReference type="ARBA" id="ARBA00023002"/>
    </source>
</evidence>
<dbReference type="GO" id="GO:0005506">
    <property type="term" value="F:iron ion binding"/>
    <property type="evidence" value="ECO:0007669"/>
    <property type="project" value="InterPro"/>
</dbReference>
<evidence type="ECO:0000313" key="11">
    <source>
        <dbReference type="RefSeq" id="XP_033459644.1"/>
    </source>
</evidence>
<evidence type="ECO:0000256" key="2">
    <source>
        <dbReference type="ARBA" id="ARBA00010617"/>
    </source>
</evidence>
<keyword evidence="7 9" id="KW-0503">Monooxygenase</keyword>
<dbReference type="PANTHER" id="PTHR24287">
    <property type="entry name" value="P450, PUTATIVE (EUROFUNG)-RELATED"/>
    <property type="match status" value="1"/>
</dbReference>
<evidence type="ECO:0000256" key="6">
    <source>
        <dbReference type="ARBA" id="ARBA00023004"/>
    </source>
</evidence>
<dbReference type="InterPro" id="IPR047146">
    <property type="entry name" value="Cyt_P450_E_CYP52_fungi"/>
</dbReference>
<gene>
    <name evidence="11" type="ORF">K489DRAFT_302258</name>
</gene>
<reference evidence="11" key="2">
    <citation type="submission" date="2020-04" db="EMBL/GenBank/DDBJ databases">
        <authorList>
            <consortium name="NCBI Genome Project"/>
        </authorList>
    </citation>
    <scope>NUCLEOTIDE SEQUENCE</scope>
    <source>
        <strain evidence="11">CBS 342.82</strain>
    </source>
</reference>
<feature type="non-terminal residue" evidence="11">
    <location>
        <position position="448"/>
    </location>
</feature>
<dbReference type="PROSITE" id="PS00086">
    <property type="entry name" value="CYTOCHROME_P450"/>
    <property type="match status" value="1"/>
</dbReference>
<dbReference type="InterPro" id="IPR002401">
    <property type="entry name" value="Cyt_P450_E_grp-I"/>
</dbReference>
<dbReference type="Proteomes" id="UP000504637">
    <property type="component" value="Unplaced"/>
</dbReference>